<organism evidence="1 2">
    <name type="scientific">Funneliformis mosseae</name>
    <name type="common">Endomycorrhizal fungus</name>
    <name type="synonym">Glomus mosseae</name>
    <dbReference type="NCBI Taxonomy" id="27381"/>
    <lineage>
        <taxon>Eukaryota</taxon>
        <taxon>Fungi</taxon>
        <taxon>Fungi incertae sedis</taxon>
        <taxon>Mucoromycota</taxon>
        <taxon>Glomeromycotina</taxon>
        <taxon>Glomeromycetes</taxon>
        <taxon>Glomerales</taxon>
        <taxon>Glomeraceae</taxon>
        <taxon>Funneliformis</taxon>
    </lineage>
</organism>
<evidence type="ECO:0000313" key="1">
    <source>
        <dbReference type="EMBL" id="CAG8458716.1"/>
    </source>
</evidence>
<accession>A0A9N8VKK1</accession>
<keyword evidence="2" id="KW-1185">Reference proteome</keyword>
<dbReference type="EMBL" id="CAJVPP010000231">
    <property type="protein sequence ID" value="CAG8458716.1"/>
    <property type="molecule type" value="Genomic_DNA"/>
</dbReference>
<name>A0A9N8VKK1_FUNMO</name>
<protein>
    <submittedName>
        <fullName evidence="1">8131_t:CDS:1</fullName>
    </submittedName>
</protein>
<dbReference type="Proteomes" id="UP000789375">
    <property type="component" value="Unassembled WGS sequence"/>
</dbReference>
<gene>
    <name evidence="1" type="ORF">FMOSSE_LOCUS1925</name>
</gene>
<comment type="caution">
    <text evidence="1">The sequence shown here is derived from an EMBL/GenBank/DDBJ whole genome shotgun (WGS) entry which is preliminary data.</text>
</comment>
<sequence length="44" mass="4919">PDQIKEELTATCENSTKDEGVEVVEMRIEKRGSGDSTRKNGHML</sequence>
<reference evidence="1" key="1">
    <citation type="submission" date="2021-06" db="EMBL/GenBank/DDBJ databases">
        <authorList>
            <person name="Kallberg Y."/>
            <person name="Tangrot J."/>
            <person name="Rosling A."/>
        </authorList>
    </citation>
    <scope>NUCLEOTIDE SEQUENCE</scope>
    <source>
        <strain evidence="1">87-6 pot B 2015</strain>
    </source>
</reference>
<evidence type="ECO:0000313" key="2">
    <source>
        <dbReference type="Proteomes" id="UP000789375"/>
    </source>
</evidence>
<dbReference type="AlphaFoldDB" id="A0A9N8VKK1"/>
<proteinExistence type="predicted"/>
<feature type="non-terminal residue" evidence="1">
    <location>
        <position position="1"/>
    </location>
</feature>